<protein>
    <submittedName>
        <fullName evidence="2">DUF2752 domain-containing protein</fullName>
    </submittedName>
</protein>
<dbReference type="Pfam" id="PF10825">
    <property type="entry name" value="DUF2752"/>
    <property type="match status" value="1"/>
</dbReference>
<keyword evidence="1" id="KW-0472">Membrane</keyword>
<dbReference type="InterPro" id="IPR021215">
    <property type="entry name" value="DUF2752"/>
</dbReference>
<name>A0A556MXM1_9SPHI</name>
<keyword evidence="3" id="KW-1185">Reference proteome</keyword>
<evidence type="ECO:0000313" key="3">
    <source>
        <dbReference type="Proteomes" id="UP000318733"/>
    </source>
</evidence>
<proteinExistence type="predicted"/>
<evidence type="ECO:0000256" key="1">
    <source>
        <dbReference type="SAM" id="Phobius"/>
    </source>
</evidence>
<keyword evidence="1" id="KW-0812">Transmembrane</keyword>
<reference evidence="2 3" key="1">
    <citation type="submission" date="2019-07" db="EMBL/GenBank/DDBJ databases">
        <authorList>
            <person name="Huq M.A."/>
        </authorList>
    </citation>
    <scope>NUCLEOTIDE SEQUENCE [LARGE SCALE GENOMIC DNA]</scope>
    <source>
        <strain evidence="2 3">MAH-19</strain>
    </source>
</reference>
<feature type="transmembrane region" description="Helical" evidence="1">
    <location>
        <begin position="65"/>
        <end position="84"/>
    </location>
</feature>
<sequence length="100" mass="11297">MKFLRANFELIFWVTAIIALAVADPSIESQYTLCPLKLMGITWCPGCGIGHAISWLLHGNLAKSWHAHWLGVPALGIIGYRIFVLGRRLFVPKQEYKFDV</sequence>
<organism evidence="2 3">
    <name type="scientific">Mucilaginibacter corticis</name>
    <dbReference type="NCBI Taxonomy" id="2597670"/>
    <lineage>
        <taxon>Bacteria</taxon>
        <taxon>Pseudomonadati</taxon>
        <taxon>Bacteroidota</taxon>
        <taxon>Sphingobacteriia</taxon>
        <taxon>Sphingobacteriales</taxon>
        <taxon>Sphingobacteriaceae</taxon>
        <taxon>Mucilaginibacter</taxon>
    </lineage>
</organism>
<gene>
    <name evidence="2" type="ORF">FO440_04745</name>
</gene>
<dbReference type="EMBL" id="VLPK01000001">
    <property type="protein sequence ID" value="TSJ44642.1"/>
    <property type="molecule type" value="Genomic_DNA"/>
</dbReference>
<dbReference type="AlphaFoldDB" id="A0A556MXM1"/>
<dbReference type="Proteomes" id="UP000318733">
    <property type="component" value="Unassembled WGS sequence"/>
</dbReference>
<accession>A0A556MXM1</accession>
<keyword evidence="1" id="KW-1133">Transmembrane helix</keyword>
<dbReference type="OrthoDB" id="1525013at2"/>
<comment type="caution">
    <text evidence="2">The sequence shown here is derived from an EMBL/GenBank/DDBJ whole genome shotgun (WGS) entry which is preliminary data.</text>
</comment>
<evidence type="ECO:0000313" key="2">
    <source>
        <dbReference type="EMBL" id="TSJ44642.1"/>
    </source>
</evidence>